<sequence length="76" mass="8639">MKVADVDKRVEQLKNFLSEKGIKVKDVVVSDFGEEGILVRVFTNLRSLKKARELELELVKKGIDTDEFTVIILPAH</sequence>
<accession>A0A7C5L940</accession>
<organism evidence="1">
    <name type="scientific">Aquifex aeolicus</name>
    <dbReference type="NCBI Taxonomy" id="63363"/>
    <lineage>
        <taxon>Bacteria</taxon>
        <taxon>Pseudomonadati</taxon>
        <taxon>Aquificota</taxon>
        <taxon>Aquificia</taxon>
        <taxon>Aquificales</taxon>
        <taxon>Aquificaceae</taxon>
        <taxon>Aquifex</taxon>
    </lineage>
</organism>
<comment type="caution">
    <text evidence="1">The sequence shown here is derived from an EMBL/GenBank/DDBJ whole genome shotgun (WGS) entry which is preliminary data.</text>
</comment>
<proteinExistence type="predicted"/>
<dbReference type="Proteomes" id="UP000885792">
    <property type="component" value="Unassembled WGS sequence"/>
</dbReference>
<dbReference type="AlphaFoldDB" id="A0A7C5L940"/>
<dbReference type="EMBL" id="DRNB01000008">
    <property type="protein sequence ID" value="HHJ63310.1"/>
    <property type="molecule type" value="Genomic_DNA"/>
</dbReference>
<gene>
    <name evidence="1" type="ORF">ENJ61_00220</name>
</gene>
<protein>
    <submittedName>
        <fullName evidence="1">Uncharacterized protein</fullName>
    </submittedName>
</protein>
<reference evidence="1" key="1">
    <citation type="journal article" date="2020" name="mSystems">
        <title>Genome- and Community-Level Interaction Insights into Carbon Utilization and Element Cycling Functions of Hydrothermarchaeota in Hydrothermal Sediment.</title>
        <authorList>
            <person name="Zhou Z."/>
            <person name="Liu Y."/>
            <person name="Xu W."/>
            <person name="Pan J."/>
            <person name="Luo Z.H."/>
            <person name="Li M."/>
        </authorList>
    </citation>
    <scope>NUCLEOTIDE SEQUENCE [LARGE SCALE GENOMIC DNA]</scope>
    <source>
        <strain evidence="1">HyVt-501</strain>
    </source>
</reference>
<evidence type="ECO:0000313" key="1">
    <source>
        <dbReference type="EMBL" id="HHJ63310.1"/>
    </source>
</evidence>
<name>A0A7C5L940_AQUAO</name>